<dbReference type="AlphaFoldDB" id="A0A8T1WC59"/>
<keyword evidence="3" id="KW-1185">Reference proteome</keyword>
<reference evidence="2" key="1">
    <citation type="submission" date="2021-02" db="EMBL/GenBank/DDBJ databases">
        <authorList>
            <person name="Palmer J.M."/>
        </authorList>
    </citation>
    <scope>NUCLEOTIDE SEQUENCE</scope>
    <source>
        <strain evidence="2">SCRP734</strain>
    </source>
</reference>
<accession>A0A8T1WC59</accession>
<evidence type="ECO:0000313" key="2">
    <source>
        <dbReference type="EMBL" id="KAG7390831.1"/>
    </source>
</evidence>
<sequence length="131" mass="14308">MPPPVRPSVRRLEGEPHRAAGPPNYVVAGAECRRGNPRHGAFGALTAKFGVYPRTVSRIWQRALLAPAAIGVLRGHLENGPPGGRRRATMQRSSDCEEPCPKPCSPYALLLGSTKLQLQGCTTEFMQEFFK</sequence>
<evidence type="ECO:0000313" key="3">
    <source>
        <dbReference type="Proteomes" id="UP000694044"/>
    </source>
</evidence>
<gene>
    <name evidence="2" type="ORF">PHYPSEUDO_006653</name>
</gene>
<feature type="region of interest" description="Disordered" evidence="1">
    <location>
        <begin position="76"/>
        <end position="96"/>
    </location>
</feature>
<name>A0A8T1WC59_9STRA</name>
<feature type="region of interest" description="Disordered" evidence="1">
    <location>
        <begin position="1"/>
        <end position="20"/>
    </location>
</feature>
<protein>
    <submittedName>
        <fullName evidence="2">Uncharacterized protein</fullName>
    </submittedName>
</protein>
<comment type="caution">
    <text evidence="2">The sequence shown here is derived from an EMBL/GenBank/DDBJ whole genome shotgun (WGS) entry which is preliminary data.</text>
</comment>
<organism evidence="2 3">
    <name type="scientific">Phytophthora pseudosyringae</name>
    <dbReference type="NCBI Taxonomy" id="221518"/>
    <lineage>
        <taxon>Eukaryota</taxon>
        <taxon>Sar</taxon>
        <taxon>Stramenopiles</taxon>
        <taxon>Oomycota</taxon>
        <taxon>Peronosporomycetes</taxon>
        <taxon>Peronosporales</taxon>
        <taxon>Peronosporaceae</taxon>
        <taxon>Phytophthora</taxon>
    </lineage>
</organism>
<evidence type="ECO:0000256" key="1">
    <source>
        <dbReference type="SAM" id="MobiDB-lite"/>
    </source>
</evidence>
<proteinExistence type="predicted"/>
<dbReference type="EMBL" id="JAGDFM010000027">
    <property type="protein sequence ID" value="KAG7390831.1"/>
    <property type="molecule type" value="Genomic_DNA"/>
</dbReference>
<dbReference type="Proteomes" id="UP000694044">
    <property type="component" value="Unassembled WGS sequence"/>
</dbReference>